<reference evidence="7 8" key="1">
    <citation type="submission" date="2017-10" db="EMBL/GenBank/DDBJ databases">
        <title>Extensive intraspecific genome diversity in a model arbuscular mycorrhizal fungus.</title>
        <authorList>
            <person name="Chen E.C.H."/>
            <person name="Morin E."/>
            <person name="Baudet D."/>
            <person name="Noel J."/>
            <person name="Ndikumana S."/>
            <person name="Charron P."/>
            <person name="St-Onge C."/>
            <person name="Giorgi J."/>
            <person name="Grigoriev I.V."/>
            <person name="Roux C."/>
            <person name="Martin F.M."/>
            <person name="Corradi N."/>
        </authorList>
    </citation>
    <scope>NUCLEOTIDE SEQUENCE [LARGE SCALE GENOMIC DNA]</scope>
    <source>
        <strain evidence="7 8">A1</strain>
    </source>
</reference>
<dbReference type="InterPro" id="IPR050081">
    <property type="entry name" value="Ile-tRNA_ligase"/>
</dbReference>
<evidence type="ECO:0000256" key="1">
    <source>
        <dbReference type="ARBA" id="ARBA00022598"/>
    </source>
</evidence>
<keyword evidence="3" id="KW-0067">ATP-binding</keyword>
<dbReference type="GO" id="GO:0032543">
    <property type="term" value="P:mitochondrial translation"/>
    <property type="evidence" value="ECO:0007669"/>
    <property type="project" value="TreeGrafter"/>
</dbReference>
<keyword evidence="4" id="KW-0648">Protein biosynthesis</keyword>
<dbReference type="AlphaFoldDB" id="A0A2N0R4M0"/>
<dbReference type="GO" id="GO:0004822">
    <property type="term" value="F:isoleucine-tRNA ligase activity"/>
    <property type="evidence" value="ECO:0007669"/>
    <property type="project" value="TreeGrafter"/>
</dbReference>
<organism evidence="7 8">
    <name type="scientific">Rhizophagus irregularis</name>
    <dbReference type="NCBI Taxonomy" id="588596"/>
    <lineage>
        <taxon>Eukaryota</taxon>
        <taxon>Fungi</taxon>
        <taxon>Fungi incertae sedis</taxon>
        <taxon>Mucoromycota</taxon>
        <taxon>Glomeromycotina</taxon>
        <taxon>Glomeromycetes</taxon>
        <taxon>Glomerales</taxon>
        <taxon>Glomeraceae</taxon>
        <taxon>Rhizophagus</taxon>
    </lineage>
</organism>
<dbReference type="VEuPathDB" id="FungiDB:RhiirA1_352210"/>
<evidence type="ECO:0000259" key="6">
    <source>
        <dbReference type="Pfam" id="PF00133"/>
    </source>
</evidence>
<evidence type="ECO:0000256" key="4">
    <source>
        <dbReference type="ARBA" id="ARBA00022917"/>
    </source>
</evidence>
<evidence type="ECO:0000256" key="3">
    <source>
        <dbReference type="ARBA" id="ARBA00022840"/>
    </source>
</evidence>
<dbReference type="PANTHER" id="PTHR42765:SF1">
    <property type="entry name" value="ISOLEUCINE--TRNA LIGASE, MITOCHONDRIAL"/>
    <property type="match status" value="1"/>
</dbReference>
<evidence type="ECO:0000256" key="5">
    <source>
        <dbReference type="ARBA" id="ARBA00023146"/>
    </source>
</evidence>
<dbReference type="SUPFAM" id="SSF52374">
    <property type="entry name" value="Nucleotidylyl transferase"/>
    <property type="match status" value="1"/>
</dbReference>
<dbReference type="Pfam" id="PF00133">
    <property type="entry name" value="tRNA-synt_1"/>
    <property type="match status" value="1"/>
</dbReference>
<comment type="caution">
    <text evidence="7">The sequence shown here is derived from an EMBL/GenBank/DDBJ whole genome shotgun (WGS) entry which is preliminary data.</text>
</comment>
<sequence length="82" mass="9599">RLEQFTLSRSEWCISHRRSWGVPIPIFYESETDVPLLTDSAVEYIIEIFKNMDQVDGGSLMIKNYSHLNIKIMVVITKLRLI</sequence>
<proteinExistence type="predicted"/>
<dbReference type="InterPro" id="IPR002300">
    <property type="entry name" value="aa-tRNA-synth_Ia"/>
</dbReference>
<keyword evidence="5" id="KW-0030">Aminoacyl-tRNA synthetase</keyword>
<dbReference type="EMBL" id="LLXH01001590">
    <property type="protein sequence ID" value="PKC58254.1"/>
    <property type="molecule type" value="Genomic_DNA"/>
</dbReference>
<name>A0A2N0R4M0_9GLOM</name>
<dbReference type="Proteomes" id="UP000232688">
    <property type="component" value="Unassembled WGS sequence"/>
</dbReference>
<dbReference type="GO" id="GO:0005739">
    <property type="term" value="C:mitochondrion"/>
    <property type="evidence" value="ECO:0007669"/>
    <property type="project" value="TreeGrafter"/>
</dbReference>
<dbReference type="GO" id="GO:0005524">
    <property type="term" value="F:ATP binding"/>
    <property type="evidence" value="ECO:0007669"/>
    <property type="project" value="UniProtKB-KW"/>
</dbReference>
<keyword evidence="1" id="KW-0436">Ligase</keyword>
<dbReference type="Gene3D" id="3.40.50.620">
    <property type="entry name" value="HUPs"/>
    <property type="match status" value="1"/>
</dbReference>
<protein>
    <recommendedName>
        <fullName evidence="6">Aminoacyl-tRNA synthetase class Ia domain-containing protein</fullName>
    </recommendedName>
</protein>
<evidence type="ECO:0000313" key="7">
    <source>
        <dbReference type="EMBL" id="PKC58254.1"/>
    </source>
</evidence>
<gene>
    <name evidence="7" type="ORF">RhiirA1_352210</name>
</gene>
<reference evidence="7 8" key="2">
    <citation type="submission" date="2017-10" db="EMBL/GenBank/DDBJ databases">
        <title>Genome analyses suggest a sexual origin of heterokaryosis in a supposedly ancient asexual fungus.</title>
        <authorList>
            <person name="Corradi N."/>
            <person name="Sedzielewska K."/>
            <person name="Noel J."/>
            <person name="Charron P."/>
            <person name="Farinelli L."/>
            <person name="Marton T."/>
            <person name="Kruger M."/>
            <person name="Pelin A."/>
            <person name="Brachmann A."/>
            <person name="Corradi N."/>
        </authorList>
    </citation>
    <scope>NUCLEOTIDE SEQUENCE [LARGE SCALE GENOMIC DNA]</scope>
    <source>
        <strain evidence="7 8">A1</strain>
    </source>
</reference>
<dbReference type="PANTHER" id="PTHR42765">
    <property type="entry name" value="SOLEUCYL-TRNA SYNTHETASE"/>
    <property type="match status" value="1"/>
</dbReference>
<evidence type="ECO:0000313" key="8">
    <source>
        <dbReference type="Proteomes" id="UP000232688"/>
    </source>
</evidence>
<keyword evidence="2" id="KW-0547">Nucleotide-binding</keyword>
<evidence type="ECO:0000256" key="2">
    <source>
        <dbReference type="ARBA" id="ARBA00022741"/>
    </source>
</evidence>
<feature type="non-terminal residue" evidence="7">
    <location>
        <position position="1"/>
    </location>
</feature>
<dbReference type="InterPro" id="IPR014729">
    <property type="entry name" value="Rossmann-like_a/b/a_fold"/>
</dbReference>
<feature type="domain" description="Aminoacyl-tRNA synthetase class Ia" evidence="6">
    <location>
        <begin position="7"/>
        <end position="49"/>
    </location>
</feature>
<dbReference type="GO" id="GO:0006428">
    <property type="term" value="P:isoleucyl-tRNA aminoacylation"/>
    <property type="evidence" value="ECO:0007669"/>
    <property type="project" value="TreeGrafter"/>
</dbReference>
<accession>A0A2N0R4M0</accession>